<protein>
    <submittedName>
        <fullName evidence="8">Putative Zn-dependent protease, contains TPR repeats</fullName>
    </submittedName>
</protein>
<dbReference type="PANTHER" id="PTHR22726:SF1">
    <property type="entry name" value="METALLOENDOPEPTIDASE OMA1, MITOCHONDRIAL"/>
    <property type="match status" value="1"/>
</dbReference>
<evidence type="ECO:0000256" key="1">
    <source>
        <dbReference type="ARBA" id="ARBA00022670"/>
    </source>
</evidence>
<feature type="domain" description="Peptidase M48" evidence="7">
    <location>
        <begin position="57"/>
        <end position="234"/>
    </location>
</feature>
<dbReference type="InterPro" id="IPR051156">
    <property type="entry name" value="Mito/Outer_Membr_Metalloprot"/>
</dbReference>
<dbReference type="Gene3D" id="3.30.2010.10">
    <property type="entry name" value="Metalloproteases ('zincins'), catalytic domain"/>
    <property type="match status" value="1"/>
</dbReference>
<keyword evidence="4 6" id="KW-0862">Zinc</keyword>
<evidence type="ECO:0000259" key="7">
    <source>
        <dbReference type="Pfam" id="PF01435"/>
    </source>
</evidence>
<keyword evidence="9" id="KW-1185">Reference proteome</keyword>
<dbReference type="GO" id="GO:0046872">
    <property type="term" value="F:metal ion binding"/>
    <property type="evidence" value="ECO:0007669"/>
    <property type="project" value="UniProtKB-KW"/>
</dbReference>
<evidence type="ECO:0000313" key="8">
    <source>
        <dbReference type="EMBL" id="SMG43699.1"/>
    </source>
</evidence>
<comment type="cofactor">
    <cofactor evidence="6">
        <name>Zn(2+)</name>
        <dbReference type="ChEBI" id="CHEBI:29105"/>
    </cofactor>
    <text evidence="6">Binds 1 zinc ion per subunit.</text>
</comment>
<dbReference type="GO" id="GO:0016020">
    <property type="term" value="C:membrane"/>
    <property type="evidence" value="ECO:0007669"/>
    <property type="project" value="TreeGrafter"/>
</dbReference>
<dbReference type="EMBL" id="FXBB01000034">
    <property type="protein sequence ID" value="SMG43699.1"/>
    <property type="molecule type" value="Genomic_DNA"/>
</dbReference>
<evidence type="ECO:0000256" key="4">
    <source>
        <dbReference type="ARBA" id="ARBA00022833"/>
    </source>
</evidence>
<sequence length="358" mass="39801">MIIMRFKKMAVSAIFLLFVIFCSPSWGDELSREIALGNKVASQIESNWPIVSDPVKVARVEMVFNRLLPYVSRPLPYEVKIVDLEMINAFCIPGGRIYVTTGLLNFVRSDGELAAILGHELAHADKNHVMIQAERSKKLSLASLAIIIASQGQAAAAMMAGIAQIAITNGYSRDLEREADLLGVSMVWKAGYPPAAYLTVMEGLAEDQMKRPYTDPGIFMSHPRIQERIEFIRQVIKDNRWPLSRKKALKSLIPSVEEDNGRVYLSLDGNIIWTSSDPESSELFYGISEALERHLELETSPHDLQVVQVGGAETLVLSGRKVAQEPLPNGLSLMVLRDNIVQALTEAKRKNPVAEYLN</sequence>
<evidence type="ECO:0000256" key="6">
    <source>
        <dbReference type="RuleBase" id="RU003983"/>
    </source>
</evidence>
<comment type="similarity">
    <text evidence="6">Belongs to the peptidase M48 family.</text>
</comment>
<dbReference type="PANTHER" id="PTHR22726">
    <property type="entry name" value="METALLOENDOPEPTIDASE OMA1"/>
    <property type="match status" value="1"/>
</dbReference>
<dbReference type="InterPro" id="IPR001915">
    <property type="entry name" value="Peptidase_M48"/>
</dbReference>
<dbReference type="Proteomes" id="UP000193355">
    <property type="component" value="Unassembled WGS sequence"/>
</dbReference>
<keyword evidence="1 6" id="KW-0645">Protease</keyword>
<reference evidence="9" key="1">
    <citation type="submission" date="2017-04" db="EMBL/GenBank/DDBJ databases">
        <authorList>
            <person name="Varghese N."/>
            <person name="Submissions S."/>
        </authorList>
    </citation>
    <scope>NUCLEOTIDE SEQUENCE [LARGE SCALE GENOMIC DNA]</scope>
    <source>
        <strain evidence="9">USBA 82</strain>
    </source>
</reference>
<dbReference type="OrthoDB" id="9810445at2"/>
<dbReference type="Pfam" id="PF01435">
    <property type="entry name" value="Peptidase_M48"/>
    <property type="match status" value="1"/>
</dbReference>
<dbReference type="AlphaFoldDB" id="A0A1X7KR56"/>
<keyword evidence="2" id="KW-0479">Metal-binding</keyword>
<evidence type="ECO:0000256" key="5">
    <source>
        <dbReference type="ARBA" id="ARBA00023049"/>
    </source>
</evidence>
<proteinExistence type="inferred from homology"/>
<keyword evidence="5 6" id="KW-0482">Metalloprotease</keyword>
<dbReference type="RefSeq" id="WP_085545336.1">
    <property type="nucleotide sequence ID" value="NZ_FXBB01000034.1"/>
</dbReference>
<gene>
    <name evidence="8" type="ORF">SAMN06275492_13411</name>
</gene>
<dbReference type="STRING" id="561720.SAMN06275492_13411"/>
<evidence type="ECO:0000313" key="9">
    <source>
        <dbReference type="Proteomes" id="UP000193355"/>
    </source>
</evidence>
<dbReference type="GO" id="GO:0051603">
    <property type="term" value="P:proteolysis involved in protein catabolic process"/>
    <property type="evidence" value="ECO:0007669"/>
    <property type="project" value="TreeGrafter"/>
</dbReference>
<name>A0A1X7KR56_9BACT</name>
<accession>A0A1X7KR56</accession>
<evidence type="ECO:0000256" key="2">
    <source>
        <dbReference type="ARBA" id="ARBA00022723"/>
    </source>
</evidence>
<evidence type="ECO:0000256" key="3">
    <source>
        <dbReference type="ARBA" id="ARBA00022801"/>
    </source>
</evidence>
<keyword evidence="3 6" id="KW-0378">Hydrolase</keyword>
<organism evidence="8 9">
    <name type="scientific">Dethiosulfovibrio salsuginis</name>
    <dbReference type="NCBI Taxonomy" id="561720"/>
    <lineage>
        <taxon>Bacteria</taxon>
        <taxon>Thermotogati</taxon>
        <taxon>Synergistota</taxon>
        <taxon>Synergistia</taxon>
        <taxon>Synergistales</taxon>
        <taxon>Dethiosulfovibrionaceae</taxon>
        <taxon>Dethiosulfovibrio</taxon>
    </lineage>
</organism>
<dbReference type="GO" id="GO:0004222">
    <property type="term" value="F:metalloendopeptidase activity"/>
    <property type="evidence" value="ECO:0007669"/>
    <property type="project" value="InterPro"/>
</dbReference>